<accession>A0A8C4QH49</accession>
<dbReference type="Proteomes" id="UP000694388">
    <property type="component" value="Unplaced"/>
</dbReference>
<protein>
    <recommendedName>
        <fullName evidence="4">Sp4 transcription factor</fullName>
    </recommendedName>
</protein>
<proteinExistence type="predicted"/>
<evidence type="ECO:0000313" key="3">
    <source>
        <dbReference type="Proteomes" id="UP000694388"/>
    </source>
</evidence>
<evidence type="ECO:0000256" key="1">
    <source>
        <dbReference type="SAM" id="MobiDB-lite"/>
    </source>
</evidence>
<evidence type="ECO:0008006" key="4">
    <source>
        <dbReference type="Google" id="ProtNLM"/>
    </source>
</evidence>
<name>A0A8C4QH49_EPTBU</name>
<evidence type="ECO:0000313" key="2">
    <source>
        <dbReference type="Ensembl" id="ENSEBUP00000015274.1"/>
    </source>
</evidence>
<reference evidence="2" key="1">
    <citation type="submission" date="2025-08" db="UniProtKB">
        <authorList>
            <consortium name="Ensembl"/>
        </authorList>
    </citation>
    <scope>IDENTIFICATION</scope>
</reference>
<dbReference type="Ensembl" id="ENSEBUT00000015850.1">
    <property type="protein sequence ID" value="ENSEBUP00000015274.1"/>
    <property type="gene ID" value="ENSEBUG00000009623.1"/>
</dbReference>
<keyword evidence="3" id="KW-1185">Reference proteome</keyword>
<sequence>MSGRTGTAAKGEGNVKREYLQPGSAGGQDQQASPLALLAATCSKIGSPVPGQATTTAQSIRIVAAPTQALSQAITLGPLGSTNGWQIVGMAGAGVQMTGSAGKAESVSGAVRPAAQVQGPVPVAIKPAAPITTCNSAKATVVNLGTSGGLALALPLALGGGATLVTNAGKLAQPAVSNTAIHPAAVVAPTQGETMSNPAGPQGDNTNPQVGDQQTLSIQSSVTGTPNVSPTTTSGVQTLSILGQTLQVQTVPTTAQPAMTGLQAVSQTVPTQSIVVQSGATGGMQGQTLLLQSLPNVSNQGLVLQGLAPQATTATQGAMTQGTQPSAVLLQGLPLVSGVGSASVQSATQSSLSFSSSGTALVFRAPTIGPNGQLSWQTYQMQNLQIGGQQVAVLPLSGCDGTVLTTSTGHSSISPVIGTTASSQATSGAGKMEGTGFRYRPIMTFILQFQVTLLSLFCTTTSICCLCLLDQNEMEVKLASVSVSTTGVTSMSATTVASLDQSQLGSDVASNSGKRLRSSGLHMSKLPRWRDQGDQRDGTAPTAHLSRAGLWEGLWKDLASACTPSLAYW</sequence>
<feature type="region of interest" description="Disordered" evidence="1">
    <location>
        <begin position="1"/>
        <end position="32"/>
    </location>
</feature>
<organism evidence="2 3">
    <name type="scientific">Eptatretus burgeri</name>
    <name type="common">Inshore hagfish</name>
    <dbReference type="NCBI Taxonomy" id="7764"/>
    <lineage>
        <taxon>Eukaryota</taxon>
        <taxon>Metazoa</taxon>
        <taxon>Chordata</taxon>
        <taxon>Craniata</taxon>
        <taxon>Vertebrata</taxon>
        <taxon>Cyclostomata</taxon>
        <taxon>Myxini</taxon>
        <taxon>Myxiniformes</taxon>
        <taxon>Myxinidae</taxon>
        <taxon>Eptatretinae</taxon>
        <taxon>Eptatretus</taxon>
    </lineage>
</organism>
<reference evidence="2" key="2">
    <citation type="submission" date="2025-09" db="UniProtKB">
        <authorList>
            <consortium name="Ensembl"/>
        </authorList>
    </citation>
    <scope>IDENTIFICATION</scope>
</reference>
<feature type="region of interest" description="Disordered" evidence="1">
    <location>
        <begin position="191"/>
        <end position="212"/>
    </location>
</feature>
<dbReference type="AlphaFoldDB" id="A0A8C4QH49"/>